<dbReference type="GO" id="GO:0016705">
    <property type="term" value="F:oxidoreductase activity, acting on paired donors, with incorporation or reduction of molecular oxygen"/>
    <property type="evidence" value="ECO:0007669"/>
    <property type="project" value="InterPro"/>
</dbReference>
<evidence type="ECO:0000256" key="7">
    <source>
        <dbReference type="PIRSR" id="PIRSR602401-1"/>
    </source>
</evidence>
<evidence type="ECO:0000256" key="8">
    <source>
        <dbReference type="RuleBase" id="RU000461"/>
    </source>
</evidence>
<evidence type="ECO:0000256" key="3">
    <source>
        <dbReference type="ARBA" id="ARBA00010617"/>
    </source>
</evidence>
<comment type="pathway">
    <text evidence="2">Secondary metabolite biosynthesis.</text>
</comment>
<reference evidence="9" key="1">
    <citation type="submission" date="2022-01" db="EMBL/GenBank/DDBJ databases">
        <title>Comparative genomics reveals a dynamic genome evolution in the ectomycorrhizal milk-cap (Lactarius) mushrooms.</title>
        <authorList>
            <consortium name="DOE Joint Genome Institute"/>
            <person name="Lebreton A."/>
            <person name="Tang N."/>
            <person name="Kuo A."/>
            <person name="LaButti K."/>
            <person name="Drula E."/>
            <person name="Barry K."/>
            <person name="Clum A."/>
            <person name="Lipzen A."/>
            <person name="Mousain D."/>
            <person name="Ng V."/>
            <person name="Wang R."/>
            <person name="Wang X."/>
            <person name="Dai Y."/>
            <person name="Henrissat B."/>
            <person name="Grigoriev I.V."/>
            <person name="Guerin-Laguette A."/>
            <person name="Yu F."/>
            <person name="Martin F.M."/>
        </authorList>
    </citation>
    <scope>NUCLEOTIDE SEQUENCE</scope>
    <source>
        <strain evidence="9">QP</strain>
    </source>
</reference>
<feature type="binding site" description="axial binding residue" evidence="7">
    <location>
        <position position="451"/>
    </location>
    <ligand>
        <name>heme</name>
        <dbReference type="ChEBI" id="CHEBI:30413"/>
    </ligand>
    <ligandPart>
        <name>Fe</name>
        <dbReference type="ChEBI" id="CHEBI:18248"/>
    </ligandPart>
</feature>
<keyword evidence="4 7" id="KW-0479">Metal-binding</keyword>
<comment type="caution">
    <text evidence="9">The sequence shown here is derived from an EMBL/GenBank/DDBJ whole genome shotgun (WGS) entry which is preliminary data.</text>
</comment>
<keyword evidence="10" id="KW-1185">Reference proteome</keyword>
<dbReference type="GO" id="GO:0020037">
    <property type="term" value="F:heme binding"/>
    <property type="evidence" value="ECO:0007669"/>
    <property type="project" value="InterPro"/>
</dbReference>
<gene>
    <name evidence="9" type="ORF">EDB92DRAFT_2028188</name>
</gene>
<dbReference type="Pfam" id="PF00067">
    <property type="entry name" value="p450"/>
    <property type="match status" value="1"/>
</dbReference>
<dbReference type="CDD" id="cd11062">
    <property type="entry name" value="CYP58-like"/>
    <property type="match status" value="1"/>
</dbReference>
<dbReference type="PRINTS" id="PR00385">
    <property type="entry name" value="P450"/>
</dbReference>
<dbReference type="EMBL" id="JAKELL010000064">
    <property type="protein sequence ID" value="KAH8985357.1"/>
    <property type="molecule type" value="Genomic_DNA"/>
</dbReference>
<accession>A0AAD4LBF6</accession>
<evidence type="ECO:0000256" key="2">
    <source>
        <dbReference type="ARBA" id="ARBA00005179"/>
    </source>
</evidence>
<dbReference type="InterPro" id="IPR036396">
    <property type="entry name" value="Cyt_P450_sf"/>
</dbReference>
<proteinExistence type="inferred from homology"/>
<evidence type="ECO:0000313" key="9">
    <source>
        <dbReference type="EMBL" id="KAH8985357.1"/>
    </source>
</evidence>
<comment type="similarity">
    <text evidence="3 8">Belongs to the cytochrome P450 family.</text>
</comment>
<dbReference type="AlphaFoldDB" id="A0AAD4LBF6"/>
<dbReference type="Gene3D" id="1.10.630.10">
    <property type="entry name" value="Cytochrome P450"/>
    <property type="match status" value="1"/>
</dbReference>
<dbReference type="PRINTS" id="PR00463">
    <property type="entry name" value="EP450I"/>
</dbReference>
<sequence length="508" mass="57528">MALFSLLVSGCLTAFAAILSLFVWRIVYNLYFHPLSHFPGPKLAACSRLWLAYRELIKGESLSDLRTQLHRQYGEIVRWAPNELHFSNPAAYNDIYNNRNKWDKDHSLYRAYDLDTSTFGLTHYSDAKQRRDVLAPFFSRTSIIQLQDLIQERANVLCDALAQQFAEDKSSDLVLGFHCFAVDVIMNLCYAKNWDATKVPDFRSDIVLASQAVLPIFTMNKYSGPLLKMMRYIPMRFGKKYGTPVTKALFFLRETLMRQVYGVLRNPSSLDNASHKTIYHSLLSRDAKGRRSLSKVNLWHEAGALLGGGSDTIATASTTISYYVLHNLDIQQRLVNELRTAWPVLEEVPRYEVFEKLPYLETFLQTAVVKEGVRMFPEGASLPRVVPPEGATIIETFIPGGAIVGQSYVHVNFSPAVFPDPHAFIPDRWLGEHAKTYEAALATFSKGPRGCVGIKLAYCELQLVIAAVFRRFDVTLDARRSGDLTTVEHFVPVFKGPHLRAYCKHVSD</sequence>
<dbReference type="SUPFAM" id="SSF48264">
    <property type="entry name" value="Cytochrome P450"/>
    <property type="match status" value="1"/>
</dbReference>
<dbReference type="PROSITE" id="PS00086">
    <property type="entry name" value="CYTOCHROME_P450"/>
    <property type="match status" value="1"/>
</dbReference>
<keyword evidence="6 7" id="KW-0408">Iron</keyword>
<keyword evidence="7 8" id="KW-0349">Heme</keyword>
<dbReference type="InterPro" id="IPR050121">
    <property type="entry name" value="Cytochrome_P450_monoxygenase"/>
</dbReference>
<organism evidence="9 10">
    <name type="scientific">Lactarius akahatsu</name>
    <dbReference type="NCBI Taxonomy" id="416441"/>
    <lineage>
        <taxon>Eukaryota</taxon>
        <taxon>Fungi</taxon>
        <taxon>Dikarya</taxon>
        <taxon>Basidiomycota</taxon>
        <taxon>Agaricomycotina</taxon>
        <taxon>Agaricomycetes</taxon>
        <taxon>Russulales</taxon>
        <taxon>Russulaceae</taxon>
        <taxon>Lactarius</taxon>
    </lineage>
</organism>
<comment type="cofactor">
    <cofactor evidence="1 7">
        <name>heme</name>
        <dbReference type="ChEBI" id="CHEBI:30413"/>
    </cofactor>
</comment>
<dbReference type="GO" id="GO:0005506">
    <property type="term" value="F:iron ion binding"/>
    <property type="evidence" value="ECO:0007669"/>
    <property type="project" value="InterPro"/>
</dbReference>
<evidence type="ECO:0000256" key="6">
    <source>
        <dbReference type="ARBA" id="ARBA00023004"/>
    </source>
</evidence>
<evidence type="ECO:0000256" key="5">
    <source>
        <dbReference type="ARBA" id="ARBA00023002"/>
    </source>
</evidence>
<keyword evidence="8 9" id="KW-0503">Monooxygenase</keyword>
<evidence type="ECO:0000256" key="1">
    <source>
        <dbReference type="ARBA" id="ARBA00001971"/>
    </source>
</evidence>
<name>A0AAD4LBF6_9AGAM</name>
<dbReference type="InterPro" id="IPR002401">
    <property type="entry name" value="Cyt_P450_E_grp-I"/>
</dbReference>
<dbReference type="PANTHER" id="PTHR24305:SF157">
    <property type="entry name" value="N-ACETYLTRYPTOPHAN 6-HYDROXYLASE IVOC-RELATED"/>
    <property type="match status" value="1"/>
</dbReference>
<dbReference type="InterPro" id="IPR001128">
    <property type="entry name" value="Cyt_P450"/>
</dbReference>
<evidence type="ECO:0000313" key="10">
    <source>
        <dbReference type="Proteomes" id="UP001201163"/>
    </source>
</evidence>
<keyword evidence="5 8" id="KW-0560">Oxidoreductase</keyword>
<dbReference type="InterPro" id="IPR017972">
    <property type="entry name" value="Cyt_P450_CS"/>
</dbReference>
<dbReference type="Proteomes" id="UP001201163">
    <property type="component" value="Unassembled WGS sequence"/>
</dbReference>
<evidence type="ECO:0000256" key="4">
    <source>
        <dbReference type="ARBA" id="ARBA00022723"/>
    </source>
</evidence>
<dbReference type="GO" id="GO:0004497">
    <property type="term" value="F:monooxygenase activity"/>
    <property type="evidence" value="ECO:0007669"/>
    <property type="project" value="UniProtKB-KW"/>
</dbReference>
<dbReference type="PANTHER" id="PTHR24305">
    <property type="entry name" value="CYTOCHROME P450"/>
    <property type="match status" value="1"/>
</dbReference>
<protein>
    <submittedName>
        <fullName evidence="9">P450 monooxygenase</fullName>
    </submittedName>
</protein>